<dbReference type="EMBL" id="CM047592">
    <property type="protein sequence ID" value="KAI9917919.1"/>
    <property type="molecule type" value="Genomic_DNA"/>
</dbReference>
<proteinExistence type="predicted"/>
<name>A0ACC0WGG5_9STRA</name>
<comment type="caution">
    <text evidence="1">The sequence shown here is derived from an EMBL/GenBank/DDBJ whole genome shotgun (WGS) entry which is preliminary data.</text>
</comment>
<reference evidence="1 2" key="1">
    <citation type="journal article" date="2022" name="bioRxiv">
        <title>The genome of the oomycete Peronosclerospora sorghi, a cosmopolitan pathogen of maize and sorghum, is inflated with dispersed pseudogenes.</title>
        <authorList>
            <person name="Fletcher K."/>
            <person name="Martin F."/>
            <person name="Isakeit T."/>
            <person name="Cavanaugh K."/>
            <person name="Magill C."/>
            <person name="Michelmore R."/>
        </authorList>
    </citation>
    <scope>NUCLEOTIDE SEQUENCE [LARGE SCALE GENOMIC DNA]</scope>
    <source>
        <strain evidence="1">P6</strain>
    </source>
</reference>
<sequence length="66" mass="7427">MQLETSEASGESNHDNVDDDGEPDPKQLRTDEYDIVLSAFEVPRTYAEAMASHEATKWNEAIRSDI</sequence>
<organism evidence="1 2">
    <name type="scientific">Peronosclerospora sorghi</name>
    <dbReference type="NCBI Taxonomy" id="230839"/>
    <lineage>
        <taxon>Eukaryota</taxon>
        <taxon>Sar</taxon>
        <taxon>Stramenopiles</taxon>
        <taxon>Oomycota</taxon>
        <taxon>Peronosporomycetes</taxon>
        <taxon>Peronosporales</taxon>
        <taxon>Peronosporaceae</taxon>
        <taxon>Peronosclerospora</taxon>
    </lineage>
</organism>
<accession>A0ACC0WGG5</accession>
<protein>
    <submittedName>
        <fullName evidence="1">Uncharacterized protein</fullName>
    </submittedName>
</protein>
<evidence type="ECO:0000313" key="2">
    <source>
        <dbReference type="Proteomes" id="UP001163321"/>
    </source>
</evidence>
<keyword evidence="2" id="KW-1185">Reference proteome</keyword>
<dbReference type="Proteomes" id="UP001163321">
    <property type="component" value="Chromosome 13"/>
</dbReference>
<evidence type="ECO:0000313" key="1">
    <source>
        <dbReference type="EMBL" id="KAI9917919.1"/>
    </source>
</evidence>
<gene>
    <name evidence="1" type="ORF">PsorP6_012476</name>
</gene>